<protein>
    <recommendedName>
        <fullName evidence="4">Transposase</fullName>
    </recommendedName>
</protein>
<proteinExistence type="predicted"/>
<evidence type="ECO:0000313" key="2">
    <source>
        <dbReference type="EMBL" id="GLT18706.1"/>
    </source>
</evidence>
<name>A0ABQ6F1E8_9VIBR</name>
<organism evidence="2 3">
    <name type="scientific">Vibrio zhanjiangensis</name>
    <dbReference type="NCBI Taxonomy" id="1046128"/>
    <lineage>
        <taxon>Bacteria</taxon>
        <taxon>Pseudomonadati</taxon>
        <taxon>Pseudomonadota</taxon>
        <taxon>Gammaproteobacteria</taxon>
        <taxon>Vibrionales</taxon>
        <taxon>Vibrionaceae</taxon>
        <taxon>Vibrio</taxon>
    </lineage>
</organism>
<gene>
    <name evidence="2" type="ORF">GCM10007938_24870</name>
</gene>
<evidence type="ECO:0000313" key="3">
    <source>
        <dbReference type="Proteomes" id="UP001157138"/>
    </source>
</evidence>
<sequence>MEDSKDTTYRILRRTTRFGPGRRRTVTYKYKSEPKSDLQLEEEVFDLIEKVIDTYKQMSREKQHESSPRIQSRLETLSDRRENPLTKVRINTLD</sequence>
<dbReference type="RefSeq" id="WP_284192585.1">
    <property type="nucleotide sequence ID" value="NZ_BSPW01000052.1"/>
</dbReference>
<feature type="region of interest" description="Disordered" evidence="1">
    <location>
        <begin position="57"/>
        <end position="94"/>
    </location>
</feature>
<reference evidence="3" key="1">
    <citation type="journal article" date="2019" name="Int. J. Syst. Evol. Microbiol.">
        <title>The Global Catalogue of Microorganisms (GCM) 10K type strain sequencing project: providing services to taxonomists for standard genome sequencing and annotation.</title>
        <authorList>
            <consortium name="The Broad Institute Genomics Platform"/>
            <consortium name="The Broad Institute Genome Sequencing Center for Infectious Disease"/>
            <person name="Wu L."/>
            <person name="Ma J."/>
        </authorList>
    </citation>
    <scope>NUCLEOTIDE SEQUENCE [LARGE SCALE GENOMIC DNA]</scope>
    <source>
        <strain evidence="3">NBRC 108723</strain>
    </source>
</reference>
<evidence type="ECO:0008006" key="4">
    <source>
        <dbReference type="Google" id="ProtNLM"/>
    </source>
</evidence>
<keyword evidence="3" id="KW-1185">Reference proteome</keyword>
<evidence type="ECO:0000256" key="1">
    <source>
        <dbReference type="SAM" id="MobiDB-lite"/>
    </source>
</evidence>
<dbReference type="Proteomes" id="UP001157138">
    <property type="component" value="Unassembled WGS sequence"/>
</dbReference>
<feature type="compositionally biased region" description="Basic and acidic residues" evidence="1">
    <location>
        <begin position="57"/>
        <end position="67"/>
    </location>
</feature>
<dbReference type="EMBL" id="BSPW01000052">
    <property type="protein sequence ID" value="GLT18706.1"/>
    <property type="molecule type" value="Genomic_DNA"/>
</dbReference>
<comment type="caution">
    <text evidence="2">The sequence shown here is derived from an EMBL/GenBank/DDBJ whole genome shotgun (WGS) entry which is preliminary data.</text>
</comment>
<accession>A0ABQ6F1E8</accession>